<dbReference type="InterPro" id="IPR024299">
    <property type="entry name" value="NigD-like_OB_dom"/>
</dbReference>
<feature type="signal peptide" evidence="1">
    <location>
        <begin position="1"/>
        <end position="19"/>
    </location>
</feature>
<evidence type="ECO:0000259" key="3">
    <source>
        <dbReference type="Pfam" id="PF17415"/>
    </source>
</evidence>
<dbReference type="Gene3D" id="2.40.50.500">
    <property type="entry name" value="NigD-like N-terminal OB domain"/>
    <property type="match status" value="1"/>
</dbReference>
<reference evidence="4" key="2">
    <citation type="submission" date="2021-04" db="EMBL/GenBank/DDBJ databases">
        <authorList>
            <person name="Gilroy R."/>
        </authorList>
    </citation>
    <scope>NUCLEOTIDE SEQUENCE</scope>
    <source>
        <strain evidence="4">ChiHjej12B11-24981</strain>
    </source>
</reference>
<dbReference type="InterPro" id="IPR038143">
    <property type="entry name" value="NigD-like_C_dom_sf"/>
</dbReference>
<dbReference type="Gene3D" id="2.60.40.2370">
    <property type="entry name" value="NigD-like, C-terminal beta sandwich domain"/>
    <property type="match status" value="1"/>
</dbReference>
<keyword evidence="1" id="KW-0732">Signal</keyword>
<dbReference type="EMBL" id="DXCK01000113">
    <property type="protein sequence ID" value="HIZ02265.1"/>
    <property type="molecule type" value="Genomic_DNA"/>
</dbReference>
<evidence type="ECO:0000313" key="4">
    <source>
        <dbReference type="EMBL" id="HIZ02265.1"/>
    </source>
</evidence>
<dbReference type="AlphaFoldDB" id="A0A9D2A9E8"/>
<evidence type="ECO:0000313" key="5">
    <source>
        <dbReference type="Proteomes" id="UP000824023"/>
    </source>
</evidence>
<dbReference type="PROSITE" id="PS51257">
    <property type="entry name" value="PROKAR_LIPOPROTEIN"/>
    <property type="match status" value="1"/>
</dbReference>
<feature type="domain" description="NigD-like C-terminal" evidence="3">
    <location>
        <begin position="110"/>
        <end position="230"/>
    </location>
</feature>
<feature type="chain" id="PRO_5038409732" evidence="1">
    <location>
        <begin position="20"/>
        <end position="246"/>
    </location>
</feature>
<gene>
    <name evidence="4" type="ORF">H9819_08490</name>
</gene>
<evidence type="ECO:0000256" key="1">
    <source>
        <dbReference type="SAM" id="SignalP"/>
    </source>
</evidence>
<dbReference type="Pfam" id="PF17415">
    <property type="entry name" value="NigD_C"/>
    <property type="match status" value="1"/>
</dbReference>
<reference evidence="4" key="1">
    <citation type="journal article" date="2021" name="PeerJ">
        <title>Extensive microbial diversity within the chicken gut microbiome revealed by metagenomics and culture.</title>
        <authorList>
            <person name="Gilroy R."/>
            <person name="Ravi A."/>
            <person name="Getino M."/>
            <person name="Pursley I."/>
            <person name="Horton D.L."/>
            <person name="Alikhan N.F."/>
            <person name="Baker D."/>
            <person name="Gharbi K."/>
            <person name="Hall N."/>
            <person name="Watson M."/>
            <person name="Adriaenssens E.M."/>
            <person name="Foster-Nyarko E."/>
            <person name="Jarju S."/>
            <person name="Secka A."/>
            <person name="Antonio M."/>
            <person name="Oren A."/>
            <person name="Chaudhuri R.R."/>
            <person name="La Ragione R."/>
            <person name="Hildebrand F."/>
            <person name="Pallen M.J."/>
        </authorList>
    </citation>
    <scope>NUCLEOTIDE SEQUENCE</scope>
    <source>
        <strain evidence="4">ChiHjej12B11-24981</strain>
    </source>
</reference>
<accession>A0A9D2A9E8</accession>
<sequence>MFMKKIICLWATICLVAMLGLQSCGDDEGYSLGDFTAPQLATVRTVSSTGFYLDCDVWGTCWPLNTNMGWYVPIDGQRVVVTFNPLWDNYGGFDHAVMILDMTDVLTGYVEPMSPADEEEMGHDAIPTTAGGVTISNGYLNVWFLRRLPFSTTVRLVYPQTDAAQTTSVEASDDGYIHLELRCNTQTDTDTPGTYSLISYSLNGLQMTTETKGIKLKLNMEGTGEEELSFDQVSVSENQNSLTAHK</sequence>
<dbReference type="Pfam" id="PF12667">
    <property type="entry name" value="NigD_N"/>
    <property type="match status" value="1"/>
</dbReference>
<feature type="domain" description="NigD-like N-terminal OB" evidence="2">
    <location>
        <begin position="40"/>
        <end position="104"/>
    </location>
</feature>
<dbReference type="InterPro" id="IPR038179">
    <property type="entry name" value="NigD-like_N_sf"/>
</dbReference>
<organism evidence="4 5">
    <name type="scientific">Candidatus Bacteroides merdipullorum</name>
    <dbReference type="NCBI Taxonomy" id="2838474"/>
    <lineage>
        <taxon>Bacteria</taxon>
        <taxon>Pseudomonadati</taxon>
        <taxon>Bacteroidota</taxon>
        <taxon>Bacteroidia</taxon>
        <taxon>Bacteroidales</taxon>
        <taxon>Bacteroidaceae</taxon>
        <taxon>Bacteroides</taxon>
    </lineage>
</organism>
<dbReference type="Proteomes" id="UP000824023">
    <property type="component" value="Unassembled WGS sequence"/>
</dbReference>
<name>A0A9D2A9E8_9BACE</name>
<evidence type="ECO:0000259" key="2">
    <source>
        <dbReference type="Pfam" id="PF12667"/>
    </source>
</evidence>
<protein>
    <submittedName>
        <fullName evidence="4">NigD-like protein</fullName>
    </submittedName>
</protein>
<comment type="caution">
    <text evidence="4">The sequence shown here is derived from an EMBL/GenBank/DDBJ whole genome shotgun (WGS) entry which is preliminary data.</text>
</comment>
<dbReference type="InterPro" id="IPR035376">
    <property type="entry name" value="NigD_C"/>
</dbReference>
<proteinExistence type="predicted"/>